<evidence type="ECO:0000313" key="2">
    <source>
        <dbReference type="Proteomes" id="UP000198680"/>
    </source>
</evidence>
<dbReference type="EMBL" id="FNHE01000011">
    <property type="protein sequence ID" value="SDN03608.1"/>
    <property type="molecule type" value="Genomic_DNA"/>
</dbReference>
<keyword evidence="2" id="KW-1185">Reference proteome</keyword>
<reference evidence="2" key="1">
    <citation type="submission" date="2016-10" db="EMBL/GenBank/DDBJ databases">
        <authorList>
            <person name="Varghese N."/>
            <person name="Submissions S."/>
        </authorList>
    </citation>
    <scope>NUCLEOTIDE SEQUENCE [LARGE SCALE GENOMIC DNA]</scope>
    <source>
        <strain evidence="2">DSM 45419</strain>
    </source>
</reference>
<dbReference type="AlphaFoldDB" id="A0A1G9Y3H0"/>
<name>A0A1G9Y3H0_9ACTN</name>
<accession>A0A1G9Y3H0</accession>
<organism evidence="1 2">
    <name type="scientific">Geodermatophilus siccatus</name>
    <dbReference type="NCBI Taxonomy" id="1137991"/>
    <lineage>
        <taxon>Bacteria</taxon>
        <taxon>Bacillati</taxon>
        <taxon>Actinomycetota</taxon>
        <taxon>Actinomycetes</taxon>
        <taxon>Geodermatophilales</taxon>
        <taxon>Geodermatophilaceae</taxon>
        <taxon>Geodermatophilus</taxon>
    </lineage>
</organism>
<gene>
    <name evidence="1" type="ORF">SAMN05660642_03877</name>
</gene>
<dbReference type="RefSeq" id="WP_091222202.1">
    <property type="nucleotide sequence ID" value="NZ_FNHE01000011.1"/>
</dbReference>
<sequence>MTSSSDNHVVAQAVHDLGSALWFGGAVMGIAGVNKSGQDLSQGLDRIRVAGSAWSRYQPAQFGGIAATLLAGLRLTQVGGRRIALQKGFGTVGALKAGLAVAGAGATAYAAYSGSRIGKAAEEAARRGEQVEVKDATLPTQNTPPEIAKWQSRQRVTQFLVPALAGANIVCNSWLVQSYRVGATAKGVLRRLLPD</sequence>
<dbReference type="OrthoDB" id="5181921at2"/>
<dbReference type="Proteomes" id="UP000198680">
    <property type="component" value="Unassembled WGS sequence"/>
</dbReference>
<protein>
    <submittedName>
        <fullName evidence="1">Uncharacterized protein</fullName>
    </submittedName>
</protein>
<evidence type="ECO:0000313" key="1">
    <source>
        <dbReference type="EMBL" id="SDN03608.1"/>
    </source>
</evidence>
<proteinExistence type="predicted"/>
<dbReference type="STRING" id="1137991.SAMN05660642_03877"/>